<evidence type="ECO:0000313" key="1">
    <source>
        <dbReference type="EMBL" id="CAA6812870.1"/>
    </source>
</evidence>
<sequence length="73" mass="8483">PYSFGGVSYKSRTIKILQKIGYQSTKETIYLGAKWKHSFLFLKKCSMFSKKRGKSTSFLMLKNIILQTIKLIE</sequence>
<protein>
    <submittedName>
        <fullName evidence="1">Uncharacterized protein</fullName>
    </submittedName>
</protein>
<proteinExistence type="predicted"/>
<dbReference type="AlphaFoldDB" id="A0A6S6SWD9"/>
<feature type="non-terminal residue" evidence="1">
    <location>
        <position position="1"/>
    </location>
</feature>
<accession>A0A6S6SWD9</accession>
<organism evidence="1">
    <name type="scientific">uncultured Aureispira sp</name>
    <dbReference type="NCBI Taxonomy" id="1331704"/>
    <lineage>
        <taxon>Bacteria</taxon>
        <taxon>Pseudomonadati</taxon>
        <taxon>Bacteroidota</taxon>
        <taxon>Saprospiria</taxon>
        <taxon>Saprospirales</taxon>
        <taxon>Saprospiraceae</taxon>
        <taxon>Aureispira</taxon>
        <taxon>environmental samples</taxon>
    </lineage>
</organism>
<name>A0A6S6SWD9_9BACT</name>
<dbReference type="EMBL" id="CACVAQ010000192">
    <property type="protein sequence ID" value="CAA6812870.1"/>
    <property type="molecule type" value="Genomic_DNA"/>
</dbReference>
<reference evidence="1" key="1">
    <citation type="submission" date="2020-01" db="EMBL/GenBank/DDBJ databases">
        <authorList>
            <person name="Meier V. D."/>
            <person name="Meier V D."/>
        </authorList>
    </citation>
    <scope>NUCLEOTIDE SEQUENCE</scope>
    <source>
        <strain evidence="1">HLG_WM_MAG_10</strain>
    </source>
</reference>
<gene>
    <name evidence="1" type="ORF">HELGO_WM39312</name>
</gene>